<evidence type="ECO:0000313" key="2">
    <source>
        <dbReference type="EMBL" id="ROO86003.1"/>
    </source>
</evidence>
<evidence type="ECO:0000313" key="3">
    <source>
        <dbReference type="Proteomes" id="UP000272400"/>
    </source>
</evidence>
<gene>
    <name evidence="2" type="ORF">EDD29_3564</name>
</gene>
<accession>A0A3N1CXI4</accession>
<keyword evidence="3" id="KW-1185">Reference proteome</keyword>
<dbReference type="InterPro" id="IPR016516">
    <property type="entry name" value="UCP07580"/>
</dbReference>
<dbReference type="PANTHER" id="PTHR39456">
    <property type="entry name" value="METAL-DEPENDENT HYDROLASE"/>
    <property type="match status" value="1"/>
</dbReference>
<dbReference type="EMBL" id="RJKE01000001">
    <property type="protein sequence ID" value="ROO86003.1"/>
    <property type="molecule type" value="Genomic_DNA"/>
</dbReference>
<dbReference type="PANTHER" id="PTHR39456:SF1">
    <property type="entry name" value="METAL-DEPENDENT HYDROLASE"/>
    <property type="match status" value="1"/>
</dbReference>
<organism evidence="2 3">
    <name type="scientific">Actinocorallia herbida</name>
    <dbReference type="NCBI Taxonomy" id="58109"/>
    <lineage>
        <taxon>Bacteria</taxon>
        <taxon>Bacillati</taxon>
        <taxon>Actinomycetota</taxon>
        <taxon>Actinomycetes</taxon>
        <taxon>Streptosporangiales</taxon>
        <taxon>Thermomonosporaceae</taxon>
        <taxon>Actinocorallia</taxon>
    </lineage>
</organism>
<name>A0A3N1CXI4_9ACTN</name>
<comment type="caution">
    <text evidence="2">The sequence shown here is derived from an EMBL/GenBank/DDBJ whole genome shotgun (WGS) entry which is preliminary data.</text>
</comment>
<dbReference type="PIRSF" id="PIRSF007580">
    <property type="entry name" value="UCP07580"/>
    <property type="match status" value="1"/>
</dbReference>
<dbReference type="AlphaFoldDB" id="A0A3N1CXI4"/>
<reference evidence="2 3" key="1">
    <citation type="submission" date="2018-11" db="EMBL/GenBank/DDBJ databases">
        <title>Sequencing the genomes of 1000 actinobacteria strains.</title>
        <authorList>
            <person name="Klenk H.-P."/>
        </authorList>
    </citation>
    <scope>NUCLEOTIDE SEQUENCE [LARGE SCALE GENOMIC DNA]</scope>
    <source>
        <strain evidence="2 3">DSM 44254</strain>
    </source>
</reference>
<protein>
    <recommendedName>
        <fullName evidence="4">Metal-dependent hydrolase</fullName>
    </recommendedName>
</protein>
<feature type="transmembrane region" description="Helical" evidence="1">
    <location>
        <begin position="202"/>
        <end position="219"/>
    </location>
</feature>
<keyword evidence="1" id="KW-0472">Membrane</keyword>
<evidence type="ECO:0008006" key="4">
    <source>
        <dbReference type="Google" id="ProtNLM"/>
    </source>
</evidence>
<sequence>MTAPSVPAQPAPERTMQVRRLRFTHPKGSLRRHYVDDDLVMSHVVAVLSATFPKGEDFFVRSVRHYSGRITDPELKRQVKAFIGQEVVHGREHESLNAALREMGYPTHWVDAFVKRSMGLSTRFMPPRVALGHTAALEHYTAALAECLLTDPRAQALLGDTEVRNVLLWHALEEAEHKAVAFDVYRAVGGAERMRRRTMIEASVGLFVVTGVFTLLSLLRDPAFYNPRRLLASLRALRRSPFLDPKVRARVRAYQRPGFHPDDFDATDTLDRWRAELFGPEGALRDRLT</sequence>
<proteinExistence type="predicted"/>
<keyword evidence="1" id="KW-0812">Transmembrane</keyword>
<dbReference type="Pfam" id="PF10118">
    <property type="entry name" value="Metal_hydrol"/>
    <property type="match status" value="1"/>
</dbReference>
<keyword evidence="1" id="KW-1133">Transmembrane helix</keyword>
<dbReference type="Proteomes" id="UP000272400">
    <property type="component" value="Unassembled WGS sequence"/>
</dbReference>
<evidence type="ECO:0000256" key="1">
    <source>
        <dbReference type="SAM" id="Phobius"/>
    </source>
</evidence>
<dbReference type="RefSeq" id="WP_246052827.1">
    <property type="nucleotide sequence ID" value="NZ_RJKE01000001.1"/>
</dbReference>